<sequence length="288" mass="33589">MPSAPRVSVIIPTYNRAEFLKEAIDSVLAQSYQDFELLIVDDGSDDHTRRIVGTCSHYVKYFHQSNKGVSSARNLGIRASQGQFIAFLDSDDLWHPFKLARQVEILQENPDLQLCHTEEIWIRRGVRVNQKKKHAKYGGYIFPYCLPLCVISPSSVMIRRTLFDQIGVFDEQLPACEDYDLWLRICCRYPVCFLETPLITKRGGHEDQLSRKYWGLDRFRVQALRKLLEHEALTKEQHELARTALCRKCEILAAGSLKRQKMTEWKHYCQLIEHYSRPFLPGKISYHV</sequence>
<dbReference type="PANTHER" id="PTHR43685:SF2">
    <property type="entry name" value="GLYCOSYLTRANSFERASE 2-LIKE DOMAIN-CONTAINING PROTEIN"/>
    <property type="match status" value="1"/>
</dbReference>
<organism evidence="2 3">
    <name type="scientific">candidate division KSB3 bacterium</name>
    <dbReference type="NCBI Taxonomy" id="2044937"/>
    <lineage>
        <taxon>Bacteria</taxon>
        <taxon>candidate division KSB3</taxon>
    </lineage>
</organism>
<dbReference type="SUPFAM" id="SSF53448">
    <property type="entry name" value="Nucleotide-diphospho-sugar transferases"/>
    <property type="match status" value="1"/>
</dbReference>
<comment type="caution">
    <text evidence="2">The sequence shown here is derived from an EMBL/GenBank/DDBJ whole genome shotgun (WGS) entry which is preliminary data.</text>
</comment>
<evidence type="ECO:0000259" key="1">
    <source>
        <dbReference type="Pfam" id="PF00535"/>
    </source>
</evidence>
<dbReference type="EMBL" id="PDPS01000031">
    <property type="protein sequence ID" value="PID56780.1"/>
    <property type="molecule type" value="Genomic_DNA"/>
</dbReference>
<dbReference type="InterPro" id="IPR029044">
    <property type="entry name" value="Nucleotide-diphossugar_trans"/>
</dbReference>
<dbReference type="Gene3D" id="3.90.550.10">
    <property type="entry name" value="Spore Coat Polysaccharide Biosynthesis Protein SpsA, Chain A"/>
    <property type="match status" value="1"/>
</dbReference>
<feature type="domain" description="Glycosyltransferase 2-like" evidence="1">
    <location>
        <begin position="8"/>
        <end position="166"/>
    </location>
</feature>
<dbReference type="GO" id="GO:0016740">
    <property type="term" value="F:transferase activity"/>
    <property type="evidence" value="ECO:0007669"/>
    <property type="project" value="UniProtKB-KW"/>
</dbReference>
<protein>
    <submittedName>
        <fullName evidence="2">Glycosyl transferase</fullName>
    </submittedName>
</protein>
<dbReference type="AlphaFoldDB" id="A0A2G6E400"/>
<dbReference type="Pfam" id="PF00535">
    <property type="entry name" value="Glycos_transf_2"/>
    <property type="match status" value="1"/>
</dbReference>
<proteinExistence type="predicted"/>
<keyword evidence="2" id="KW-0808">Transferase</keyword>
<accession>A0A2G6E400</accession>
<evidence type="ECO:0000313" key="2">
    <source>
        <dbReference type="EMBL" id="PID56780.1"/>
    </source>
</evidence>
<gene>
    <name evidence="2" type="ORF">CSB45_10085</name>
</gene>
<dbReference type="PANTHER" id="PTHR43685">
    <property type="entry name" value="GLYCOSYLTRANSFERASE"/>
    <property type="match status" value="1"/>
</dbReference>
<reference evidence="2 3" key="1">
    <citation type="submission" date="2017-10" db="EMBL/GenBank/DDBJ databases">
        <title>Novel microbial diversity and functional potential in the marine mammal oral microbiome.</title>
        <authorList>
            <person name="Dudek N.K."/>
            <person name="Sun C.L."/>
            <person name="Burstein D."/>
            <person name="Kantor R.S."/>
            <person name="Aliaga Goltsman D.S."/>
            <person name="Bik E.M."/>
            <person name="Thomas B.C."/>
            <person name="Banfield J.F."/>
            <person name="Relman D.A."/>
        </authorList>
    </citation>
    <scope>NUCLEOTIDE SEQUENCE [LARGE SCALE GENOMIC DNA]</scope>
    <source>
        <strain evidence="2">DOLZORAL124_49_17</strain>
    </source>
</reference>
<name>A0A2G6E400_9BACT</name>
<dbReference type="InterPro" id="IPR050834">
    <property type="entry name" value="Glycosyltransf_2"/>
</dbReference>
<dbReference type="Proteomes" id="UP000229740">
    <property type="component" value="Unassembled WGS sequence"/>
</dbReference>
<dbReference type="CDD" id="cd00761">
    <property type="entry name" value="Glyco_tranf_GTA_type"/>
    <property type="match status" value="1"/>
</dbReference>
<dbReference type="InterPro" id="IPR001173">
    <property type="entry name" value="Glyco_trans_2-like"/>
</dbReference>
<evidence type="ECO:0000313" key="3">
    <source>
        <dbReference type="Proteomes" id="UP000229740"/>
    </source>
</evidence>